<keyword evidence="4" id="KW-1185">Reference proteome</keyword>
<dbReference type="Proteomes" id="UP000521872">
    <property type="component" value="Unassembled WGS sequence"/>
</dbReference>
<feature type="compositionally biased region" description="Low complexity" evidence="1">
    <location>
        <begin position="493"/>
        <end position="502"/>
    </location>
</feature>
<dbReference type="AlphaFoldDB" id="A0A8H4VML8"/>
<protein>
    <recommendedName>
        <fullName evidence="2">Ig-like domain-containing protein</fullName>
    </recommendedName>
</protein>
<feature type="compositionally biased region" description="Polar residues" evidence="1">
    <location>
        <begin position="456"/>
        <end position="485"/>
    </location>
</feature>
<evidence type="ECO:0000256" key="1">
    <source>
        <dbReference type="SAM" id="MobiDB-lite"/>
    </source>
</evidence>
<feature type="region of interest" description="Disordered" evidence="1">
    <location>
        <begin position="305"/>
        <end position="328"/>
    </location>
</feature>
<proteinExistence type="predicted"/>
<sequence length="1145" mass="124317">MPMPTPTAKYDQHPSPPSMTSTPSRSSYFRSPSNNYSYSPTVTSGSGQPKLNIVSRVAIEGKAKRGQDGASIRMYLKISLPVDSVTPGSSIPLFPEENVKIHTSQVHPLDHNGVPYNFSSTVSPLLHSAAKALNLPPRSHESFNTVFGLTKLNGSAAASRSLKTDNGEHAHPIDTHYTGQILVSGYSISFVTPRVFLSSRNNASDTEESSIRTPSSLSRRRRHSIGERNQVLFMAAIDMWVPFLSRPPRSPYLLSIPTPRCLHNRIKFRIFPPPANASSSFASLSSVEEDTATWDLISEPHVTRVVSSRPSRSNTHFADDESSDSSTTHTVDVCVVQGTFPSAEHVKIRWAKPMKTLNIPGDDAGRRRVGVEDAKGEMTCTIRGKGTSLSNPDVEGILMDIEYKGQCGGIWFPGVATLLGLDIGLEARGSGISWPEGYPGRWEVSGSDGFTGFDHGSSSLPSNLNSRASSLESSMTQSHPASTATPEAMAPHPLLSKRNSSSASLLRAPLPAQNVADYSFEGSSGNLSSTMSHPTASMISLTNPSISSSSHPTPQTPGAPITLHLDMNELPPPTKNVFTLRVTGTILVTSRATLAKMNGLNGSNTPASGKYTESEPVTLPRFTVLAADSESTSTTIRNESEGMLVEVFTPNGDVHQDPQTRKTVLQKNGFTRCGEEGGRISLKYSQEPRHPSANGNVRPPNRPRTPSNTIHRVPSNSNLPRAIISTRSKRDGPPIIPWVTADVTTLAPDADMFPTGYAIRLTLPTPVGLESEWLEFGIASSPPINNPDSHSKTMRRKVHIICASLDGVPVKAETTKATTTVDGAISGAQFEDISGKNWVCWGKVHVGGSMGGIMVIDYIVNDQDVASAEQGKKRSNDSSVLNILLPTFFVTVARLEVLVDSIPGLEIASLRSNFDYHYSSPKGNRLLRFSMDEFSQPQLSLTIRHPDVQHSISKSGFSRYVALTWSLLLAIIILLYHHSLDVHKLQTANEAQLDMLDVWKDIPTFTVTTTVFGNTETNWCAGGQHPTVNQVTASPTANPEKITTPTTTVTNFSPNIEFMTASTADVAQPTSEPSQHDPMKDTSLTSNSLRTVLEKFGLIPLERLISSWADDQADLLGRVSEKVKGTVEVVWNIFRKMYHYPLDPP</sequence>
<evidence type="ECO:0000259" key="2">
    <source>
        <dbReference type="PROSITE" id="PS50835"/>
    </source>
</evidence>
<reference evidence="3 4" key="1">
    <citation type="submission" date="2019-12" db="EMBL/GenBank/DDBJ databases">
        <authorList>
            <person name="Floudas D."/>
            <person name="Bentzer J."/>
            <person name="Ahren D."/>
            <person name="Johansson T."/>
            <person name="Persson P."/>
            <person name="Tunlid A."/>
        </authorList>
    </citation>
    <scope>NUCLEOTIDE SEQUENCE [LARGE SCALE GENOMIC DNA]</scope>
    <source>
        <strain evidence="3 4">CBS 102.39</strain>
    </source>
</reference>
<feature type="compositionally biased region" description="Low complexity" evidence="1">
    <location>
        <begin position="694"/>
        <end position="708"/>
    </location>
</feature>
<dbReference type="EMBL" id="JAACJL010000044">
    <property type="protein sequence ID" value="KAF4615162.1"/>
    <property type="molecule type" value="Genomic_DNA"/>
</dbReference>
<evidence type="ECO:0000313" key="3">
    <source>
        <dbReference type="EMBL" id="KAF4615162.1"/>
    </source>
</evidence>
<dbReference type="InterPro" id="IPR007110">
    <property type="entry name" value="Ig-like_dom"/>
</dbReference>
<accession>A0A8H4VML8</accession>
<feature type="region of interest" description="Disordered" evidence="1">
    <location>
        <begin position="201"/>
        <end position="222"/>
    </location>
</feature>
<feature type="compositionally biased region" description="Low complexity" evidence="1">
    <location>
        <begin position="18"/>
        <end position="27"/>
    </location>
</feature>
<organism evidence="3 4">
    <name type="scientific">Agrocybe pediades</name>
    <dbReference type="NCBI Taxonomy" id="84607"/>
    <lineage>
        <taxon>Eukaryota</taxon>
        <taxon>Fungi</taxon>
        <taxon>Dikarya</taxon>
        <taxon>Basidiomycota</taxon>
        <taxon>Agaricomycotina</taxon>
        <taxon>Agaricomycetes</taxon>
        <taxon>Agaricomycetidae</taxon>
        <taxon>Agaricales</taxon>
        <taxon>Agaricineae</taxon>
        <taxon>Strophariaceae</taxon>
        <taxon>Agrocybe</taxon>
    </lineage>
</organism>
<evidence type="ECO:0000313" key="4">
    <source>
        <dbReference type="Proteomes" id="UP000521872"/>
    </source>
</evidence>
<dbReference type="PROSITE" id="PS50835">
    <property type="entry name" value="IG_LIKE"/>
    <property type="match status" value="1"/>
</dbReference>
<name>A0A8H4VML8_9AGAR</name>
<feature type="domain" description="Ig-like" evidence="2">
    <location>
        <begin position="300"/>
        <end position="390"/>
    </location>
</feature>
<feature type="region of interest" description="Disordered" evidence="1">
    <location>
        <begin position="453"/>
        <end position="502"/>
    </location>
</feature>
<feature type="compositionally biased region" description="Polar residues" evidence="1">
    <location>
        <begin position="28"/>
        <end position="49"/>
    </location>
</feature>
<feature type="region of interest" description="Disordered" evidence="1">
    <location>
        <begin position="1"/>
        <end position="49"/>
    </location>
</feature>
<gene>
    <name evidence="3" type="ORF">D9613_003178</name>
</gene>
<comment type="caution">
    <text evidence="3">The sequence shown here is derived from an EMBL/GenBank/DDBJ whole genome shotgun (WGS) entry which is preliminary data.</text>
</comment>
<feature type="region of interest" description="Disordered" evidence="1">
    <location>
        <begin position="684"/>
        <end position="716"/>
    </location>
</feature>